<dbReference type="Proteomes" id="UP000032067">
    <property type="component" value="Unassembled WGS sequence"/>
</dbReference>
<comment type="subcellular location">
    <subcellularLocation>
        <location evidence="1">Cell membrane</location>
        <topology evidence="1">Multi-pass membrane protein</topology>
    </subcellularLocation>
</comment>
<feature type="transmembrane region" description="Helical" evidence="8">
    <location>
        <begin position="187"/>
        <end position="207"/>
    </location>
</feature>
<evidence type="ECO:0000256" key="4">
    <source>
        <dbReference type="ARBA" id="ARBA00022475"/>
    </source>
</evidence>
<evidence type="ECO:0000256" key="8">
    <source>
        <dbReference type="SAM" id="Phobius"/>
    </source>
</evidence>
<evidence type="ECO:0000259" key="9">
    <source>
        <dbReference type="PROSITE" id="PS51012"/>
    </source>
</evidence>
<comment type="similarity">
    <text evidence="2">Belongs to the ABC-2 integral membrane protein family.</text>
</comment>
<evidence type="ECO:0000313" key="10">
    <source>
        <dbReference type="EMBL" id="KIQ16758.1"/>
    </source>
</evidence>
<evidence type="ECO:0000256" key="5">
    <source>
        <dbReference type="ARBA" id="ARBA00022692"/>
    </source>
</evidence>
<name>A0A0D0KJJ3_VARPD</name>
<feature type="transmembrane region" description="Helical" evidence="8">
    <location>
        <begin position="234"/>
        <end position="255"/>
    </location>
</feature>
<keyword evidence="4" id="KW-1003">Cell membrane</keyword>
<dbReference type="RefSeq" id="WP_042582654.1">
    <property type="nucleotide sequence ID" value="NZ_JXQQ01000132.1"/>
</dbReference>
<protein>
    <submittedName>
        <fullName evidence="10">ABC transporter</fullName>
    </submittedName>
</protein>
<dbReference type="InterPro" id="IPR051449">
    <property type="entry name" value="ABC-2_transporter_component"/>
</dbReference>
<evidence type="ECO:0000256" key="7">
    <source>
        <dbReference type="ARBA" id="ARBA00023136"/>
    </source>
</evidence>
<evidence type="ECO:0000256" key="6">
    <source>
        <dbReference type="ARBA" id="ARBA00022989"/>
    </source>
</evidence>
<comment type="caution">
    <text evidence="10">The sequence shown here is derived from an EMBL/GenBank/DDBJ whole genome shotgun (WGS) entry which is preliminary data.</text>
</comment>
<evidence type="ECO:0000256" key="2">
    <source>
        <dbReference type="ARBA" id="ARBA00007783"/>
    </source>
</evidence>
<sequence length="385" mass="41028">MLAALIKKELLALVRDMHGLAVLFLMPMVFIVLMSLTLKDIYRPPLAELTYAVDARDTATPAKWLLQIWQRSHGAPQPLGADWQERLRSGSLKYVIVLEPGLSEELESAALSTKAHIRLLAEPGIDANLFNALRAELIGASGELKARLALAVPGTASPAPDASIQAMVQAERFSTAGPRPTSVQQNVPAWLVFGMFFVVASLSSLFVQERGSGALGRLQSLGVSRTMLLASKALPYLGVNALQALLMLAAGIWFMPLIGGDALSLAGIHWGALLLSLAAVSLAAVSLSLALACLVRTHAQAATLGPMVNVLMAAAGGIMVPKFVMPGFMQRLVEVSPMNWGLEALLTVLLRGGGVADAWPQIGRLVVFAAAMFLLAVFLFRRRTP</sequence>
<evidence type="ECO:0000256" key="1">
    <source>
        <dbReference type="ARBA" id="ARBA00004651"/>
    </source>
</evidence>
<dbReference type="PROSITE" id="PS51012">
    <property type="entry name" value="ABC_TM2"/>
    <property type="match status" value="1"/>
</dbReference>
<feature type="domain" description="ABC transmembrane type-2" evidence="9">
    <location>
        <begin position="149"/>
        <end position="383"/>
    </location>
</feature>
<keyword evidence="6 8" id="KW-1133">Transmembrane helix</keyword>
<keyword evidence="5 8" id="KW-0812">Transmembrane</keyword>
<dbReference type="AlphaFoldDB" id="A0A0D0KJJ3"/>
<dbReference type="InterPro" id="IPR013525">
    <property type="entry name" value="ABC2_TM"/>
</dbReference>
<dbReference type="PANTHER" id="PTHR30294:SF38">
    <property type="entry name" value="TRANSPORT PERMEASE PROTEIN"/>
    <property type="match status" value="1"/>
</dbReference>
<reference evidence="10 11" key="1">
    <citation type="submission" date="2014-12" db="EMBL/GenBank/DDBJ databases">
        <title>16Stimator: statistical estimation of ribosomal gene copy numbers from draft genome assemblies.</title>
        <authorList>
            <person name="Perisin M.A."/>
            <person name="Vetter M."/>
            <person name="Gilbert J.A."/>
            <person name="Bergelson J."/>
        </authorList>
    </citation>
    <scope>NUCLEOTIDE SEQUENCE [LARGE SCALE GENOMIC DNA]</scope>
    <source>
        <strain evidence="10 11">MEDvA23</strain>
    </source>
</reference>
<evidence type="ECO:0000313" key="11">
    <source>
        <dbReference type="Proteomes" id="UP000032067"/>
    </source>
</evidence>
<dbReference type="Pfam" id="PF12698">
    <property type="entry name" value="ABC2_membrane_3"/>
    <property type="match status" value="1"/>
</dbReference>
<dbReference type="EMBL" id="JXQQ01000132">
    <property type="protein sequence ID" value="KIQ16758.1"/>
    <property type="molecule type" value="Genomic_DNA"/>
</dbReference>
<feature type="transmembrane region" description="Helical" evidence="8">
    <location>
        <begin position="20"/>
        <end position="38"/>
    </location>
</feature>
<dbReference type="PANTHER" id="PTHR30294">
    <property type="entry name" value="MEMBRANE COMPONENT OF ABC TRANSPORTER YHHJ-RELATED"/>
    <property type="match status" value="1"/>
</dbReference>
<feature type="transmembrane region" description="Helical" evidence="8">
    <location>
        <begin position="307"/>
        <end position="329"/>
    </location>
</feature>
<dbReference type="InterPro" id="IPR047817">
    <property type="entry name" value="ABC2_TM_bact-type"/>
</dbReference>
<organism evidence="10 11">
    <name type="scientific">Variovorax paradoxus</name>
    <dbReference type="NCBI Taxonomy" id="34073"/>
    <lineage>
        <taxon>Bacteria</taxon>
        <taxon>Pseudomonadati</taxon>
        <taxon>Pseudomonadota</taxon>
        <taxon>Betaproteobacteria</taxon>
        <taxon>Burkholderiales</taxon>
        <taxon>Comamonadaceae</taxon>
        <taxon>Variovorax</taxon>
    </lineage>
</organism>
<proteinExistence type="inferred from homology"/>
<evidence type="ECO:0000256" key="3">
    <source>
        <dbReference type="ARBA" id="ARBA00022448"/>
    </source>
</evidence>
<dbReference type="OrthoDB" id="266913at2"/>
<dbReference type="GO" id="GO:0140359">
    <property type="term" value="F:ABC-type transporter activity"/>
    <property type="evidence" value="ECO:0007669"/>
    <property type="project" value="InterPro"/>
</dbReference>
<keyword evidence="7 8" id="KW-0472">Membrane</keyword>
<accession>A0A0D0KJJ3</accession>
<gene>
    <name evidence="10" type="ORF">RT97_30780</name>
</gene>
<feature type="transmembrane region" description="Helical" evidence="8">
    <location>
        <begin position="362"/>
        <end position="380"/>
    </location>
</feature>
<feature type="transmembrane region" description="Helical" evidence="8">
    <location>
        <begin position="267"/>
        <end position="295"/>
    </location>
</feature>
<keyword evidence="3" id="KW-0813">Transport</keyword>
<dbReference type="GO" id="GO:0005886">
    <property type="term" value="C:plasma membrane"/>
    <property type="evidence" value="ECO:0007669"/>
    <property type="project" value="UniProtKB-SubCell"/>
</dbReference>